<evidence type="ECO:0000313" key="4">
    <source>
        <dbReference type="Proteomes" id="UP000718571"/>
    </source>
</evidence>
<sequence>MEMKTYIVDKKQDITSLNIKARTLELKPTTNFITSIIGPRRAGKTYLIYWFIKEKQLKPEDYLFINFEDEEVISFRREDLLKSPYLSKEIYGKEPTYLFLDEIQNLKEWERLVYTLYEKKRYKIVITGSSSKLLSKEVATSLRGRALPVTVLPLSFEEVIKAKNIDLLFPLSSEKTSSIKHELSNYLVNGGFPDITFDNAKPSQFFRQYLDLVVFKDLTERFGIRNISVVKFIMSSLLSAFGKEFSISKQYKSLKSMGINVSQKTVYSYAQLFEDSFFCFFIPRFSTSLRKSYFSIKKVYLNDNGFSNISDVNEHGRQMENAVFLELLRRKDNYDISYWRDYQQREVDFVISRNSKPTKLIQVTYASNKDELKSRELSSLLVASEELHCSDLLVITWDYESEEKLKGKKIKFIPLWKWLLKIN</sequence>
<feature type="domain" description="AAA" evidence="1">
    <location>
        <begin position="33"/>
        <end position="159"/>
    </location>
</feature>
<dbReference type="Proteomes" id="UP000718571">
    <property type="component" value="Unassembled WGS sequence"/>
</dbReference>
<accession>A0A8T3V033</accession>
<evidence type="ECO:0000259" key="1">
    <source>
        <dbReference type="Pfam" id="PF13173"/>
    </source>
</evidence>
<dbReference type="Pfam" id="PF13635">
    <property type="entry name" value="DUF4143"/>
    <property type="match status" value="1"/>
</dbReference>
<dbReference type="EMBL" id="JADFAR010000012">
    <property type="protein sequence ID" value="MBE5728434.1"/>
    <property type="molecule type" value="Genomic_DNA"/>
</dbReference>
<dbReference type="PANTHER" id="PTHR33295:SF18">
    <property type="entry name" value="AAA+ ATPASE DOMAIN-CONTAINING PROTEIN"/>
    <property type="match status" value="1"/>
</dbReference>
<dbReference type="SUPFAM" id="SSF52540">
    <property type="entry name" value="P-loop containing nucleoside triphosphate hydrolases"/>
    <property type="match status" value="1"/>
</dbReference>
<organism evidence="3 4">
    <name type="scientific">Candidatus Acidifodinimicrobium mancum</name>
    <dbReference type="NCBI Taxonomy" id="2898728"/>
    <lineage>
        <taxon>Archaea</taxon>
        <taxon>Candidatus Parvarchaeota</taxon>
        <taxon>Candidatus Acidifodinimicrobiaceae</taxon>
        <taxon>Candidatus Acidifodinimicrobium</taxon>
    </lineage>
</organism>
<dbReference type="GO" id="GO:0005524">
    <property type="term" value="F:ATP binding"/>
    <property type="evidence" value="ECO:0007669"/>
    <property type="project" value="UniProtKB-KW"/>
</dbReference>
<evidence type="ECO:0000313" key="3">
    <source>
        <dbReference type="EMBL" id="MBE5728434.1"/>
    </source>
</evidence>
<keyword evidence="3" id="KW-0067">ATP-binding</keyword>
<gene>
    <name evidence="3" type="ORF">IHE51_01075</name>
</gene>
<name>A0A8T3V033_9ARCH</name>
<dbReference type="InterPro" id="IPR027417">
    <property type="entry name" value="P-loop_NTPase"/>
</dbReference>
<keyword evidence="3" id="KW-0547">Nucleotide-binding</keyword>
<evidence type="ECO:0000259" key="2">
    <source>
        <dbReference type="Pfam" id="PF13635"/>
    </source>
</evidence>
<feature type="domain" description="DUF4143" evidence="2">
    <location>
        <begin position="216"/>
        <end position="364"/>
    </location>
</feature>
<dbReference type="Pfam" id="PF13173">
    <property type="entry name" value="AAA_14"/>
    <property type="match status" value="1"/>
</dbReference>
<proteinExistence type="predicted"/>
<reference evidence="3 4" key="1">
    <citation type="submission" date="2020-09" db="EMBL/GenBank/DDBJ databases">
        <title>Genomic characterization of a novel Parvarchaeota family in acid mine drainage sediments.</title>
        <authorList>
            <person name="Luo Z.-H."/>
        </authorList>
    </citation>
    <scope>NUCLEOTIDE SEQUENCE [LARGE SCALE GENOMIC DNA]</scope>
    <source>
        <strain evidence="3">MAS1_bins.189</strain>
    </source>
</reference>
<dbReference type="InterPro" id="IPR025420">
    <property type="entry name" value="DUF4143"/>
</dbReference>
<dbReference type="InterPro" id="IPR041682">
    <property type="entry name" value="AAA_14"/>
</dbReference>
<protein>
    <submittedName>
        <fullName evidence="3">ATP-binding protein</fullName>
    </submittedName>
</protein>
<comment type="caution">
    <text evidence="3">The sequence shown here is derived from an EMBL/GenBank/DDBJ whole genome shotgun (WGS) entry which is preliminary data.</text>
</comment>
<dbReference type="AlphaFoldDB" id="A0A8T3V033"/>
<dbReference type="PANTHER" id="PTHR33295">
    <property type="entry name" value="ATPASE"/>
    <property type="match status" value="1"/>
</dbReference>